<dbReference type="GO" id="GO:0016226">
    <property type="term" value="P:iron-sulfur cluster assembly"/>
    <property type="evidence" value="ECO:0007669"/>
    <property type="project" value="InterPro"/>
</dbReference>
<evidence type="ECO:0000256" key="5">
    <source>
        <dbReference type="ARBA" id="ARBA00023004"/>
    </source>
</evidence>
<dbReference type="HAMAP" id="MF_02040">
    <property type="entry name" value="Mrp_NBP35"/>
    <property type="match status" value="1"/>
</dbReference>
<dbReference type="AlphaFoldDB" id="A0A6A4X4E9"/>
<reference evidence="7 8" key="1">
    <citation type="submission" date="2019-07" db="EMBL/GenBank/DDBJ databases">
        <title>Draft genome assembly of a fouling barnacle, Amphibalanus amphitrite (Darwin, 1854): The first reference genome for Thecostraca.</title>
        <authorList>
            <person name="Kim W."/>
        </authorList>
    </citation>
    <scope>NUCLEOTIDE SEQUENCE [LARGE SCALE GENOMIC DNA]</scope>
    <source>
        <strain evidence="7">SNU_AA5</strain>
        <tissue evidence="7">Soma without cirri and trophi</tissue>
    </source>
</reference>
<evidence type="ECO:0000256" key="6">
    <source>
        <dbReference type="ARBA" id="ARBA00023014"/>
    </source>
</evidence>
<dbReference type="Proteomes" id="UP000440578">
    <property type="component" value="Unassembled WGS sequence"/>
</dbReference>
<dbReference type="InterPro" id="IPR033756">
    <property type="entry name" value="YlxH/NBP35"/>
</dbReference>
<keyword evidence="6" id="KW-0411">Iron-sulfur</keyword>
<keyword evidence="8" id="KW-1185">Reference proteome</keyword>
<evidence type="ECO:0000256" key="4">
    <source>
        <dbReference type="ARBA" id="ARBA00022840"/>
    </source>
</evidence>
<evidence type="ECO:0000256" key="2">
    <source>
        <dbReference type="ARBA" id="ARBA00022723"/>
    </source>
</evidence>
<dbReference type="GO" id="GO:0005829">
    <property type="term" value="C:cytosol"/>
    <property type="evidence" value="ECO:0007669"/>
    <property type="project" value="TreeGrafter"/>
</dbReference>
<gene>
    <name evidence="7" type="primary">nubp1-A</name>
    <name evidence="7" type="ORF">FJT64_015427</name>
</gene>
<keyword evidence="5" id="KW-0408">Iron</keyword>
<keyword evidence="4" id="KW-0067">ATP-binding</keyword>
<dbReference type="PANTHER" id="PTHR23264">
    <property type="entry name" value="NUCLEOTIDE-BINDING PROTEIN NBP35 YEAST -RELATED"/>
    <property type="match status" value="1"/>
</dbReference>
<dbReference type="GO" id="GO:0005524">
    <property type="term" value="F:ATP binding"/>
    <property type="evidence" value="ECO:0007669"/>
    <property type="project" value="UniProtKB-KW"/>
</dbReference>
<dbReference type="GO" id="GO:0140663">
    <property type="term" value="F:ATP-dependent FeS chaperone activity"/>
    <property type="evidence" value="ECO:0007669"/>
    <property type="project" value="InterPro"/>
</dbReference>
<name>A0A6A4X4E9_AMPAM</name>
<dbReference type="EMBL" id="VIIS01000047">
    <property type="protein sequence ID" value="KAF0314105.1"/>
    <property type="molecule type" value="Genomic_DNA"/>
</dbReference>
<dbReference type="SUPFAM" id="SSF52540">
    <property type="entry name" value="P-loop containing nucleoside triphosphate hydrolases"/>
    <property type="match status" value="1"/>
</dbReference>
<protein>
    <submittedName>
        <fullName evidence="7">Cytosolic Fe-S cluster assembly factor nubp1-A</fullName>
    </submittedName>
</protein>
<accession>A0A6A4X4E9</accession>
<comment type="caution">
    <text evidence="7">The sequence shown here is derived from an EMBL/GenBank/DDBJ whole genome shotgun (WGS) entry which is preliminary data.</text>
</comment>
<keyword evidence="3" id="KW-0547">Nucleotide-binding</keyword>
<evidence type="ECO:0000256" key="3">
    <source>
        <dbReference type="ARBA" id="ARBA00022741"/>
    </source>
</evidence>
<dbReference type="Pfam" id="PF10609">
    <property type="entry name" value="ParA"/>
    <property type="match status" value="1"/>
</dbReference>
<sequence length="305" mass="32269">MEESKVSSCPENLEEAGRASGCQGCPGQALCQSQAGRDPAQDALNIRMRAIKHKVIVMSGKGGVGKSTVAACLAARLALRGATVAALDTDICGPSLPTLLAVSDQEITNSQWGWLPPLSPCGVKVLSVGSMLPSADAAVALRGPRKTHLVRSMLRDTLWGRLTYLIIDTPPGTSDEHLSLARLLRDTRPDGVVLVTTPQDLVCGVVRRQVTFCRKVGLNIIGMVENMAEFECPCCKERYPVLGGTGAAGRLAADLGIPLLGTLPLDPALATRCESGSAHDCLTPESTTERALGRIVEKVVRHCEK</sequence>
<dbReference type="Gene3D" id="3.40.50.300">
    <property type="entry name" value="P-loop containing nucleotide triphosphate hydrolases"/>
    <property type="match status" value="1"/>
</dbReference>
<dbReference type="GO" id="GO:0051539">
    <property type="term" value="F:4 iron, 4 sulfur cluster binding"/>
    <property type="evidence" value="ECO:0007669"/>
    <property type="project" value="UniProtKB-KW"/>
</dbReference>
<dbReference type="InterPro" id="IPR019591">
    <property type="entry name" value="Mrp/NBP35_ATP-bd"/>
</dbReference>
<dbReference type="OrthoDB" id="1741334at2759"/>
<evidence type="ECO:0000256" key="1">
    <source>
        <dbReference type="ARBA" id="ARBA00022485"/>
    </source>
</evidence>
<proteinExistence type="inferred from homology"/>
<dbReference type="CDD" id="cd02037">
    <property type="entry name" value="Mrp_NBP35"/>
    <property type="match status" value="1"/>
</dbReference>
<dbReference type="PANTHER" id="PTHR23264:SF21">
    <property type="entry name" value="NUCLEOTIDE BINDING PROTEIN 1-LIKE PROTEIN"/>
    <property type="match status" value="1"/>
</dbReference>
<keyword evidence="1" id="KW-0004">4Fe-4S</keyword>
<evidence type="ECO:0000313" key="7">
    <source>
        <dbReference type="EMBL" id="KAF0314105.1"/>
    </source>
</evidence>
<dbReference type="GO" id="GO:0046872">
    <property type="term" value="F:metal ion binding"/>
    <property type="evidence" value="ECO:0007669"/>
    <property type="project" value="UniProtKB-KW"/>
</dbReference>
<evidence type="ECO:0000313" key="8">
    <source>
        <dbReference type="Proteomes" id="UP000440578"/>
    </source>
</evidence>
<organism evidence="7 8">
    <name type="scientific">Amphibalanus amphitrite</name>
    <name type="common">Striped barnacle</name>
    <name type="synonym">Balanus amphitrite</name>
    <dbReference type="NCBI Taxonomy" id="1232801"/>
    <lineage>
        <taxon>Eukaryota</taxon>
        <taxon>Metazoa</taxon>
        <taxon>Ecdysozoa</taxon>
        <taxon>Arthropoda</taxon>
        <taxon>Crustacea</taxon>
        <taxon>Multicrustacea</taxon>
        <taxon>Cirripedia</taxon>
        <taxon>Thoracica</taxon>
        <taxon>Thoracicalcarea</taxon>
        <taxon>Balanomorpha</taxon>
        <taxon>Balanoidea</taxon>
        <taxon>Balanidae</taxon>
        <taxon>Amphibalaninae</taxon>
        <taxon>Amphibalanus</taxon>
    </lineage>
</organism>
<keyword evidence="2" id="KW-0479">Metal-binding</keyword>
<dbReference type="InterPro" id="IPR027417">
    <property type="entry name" value="P-loop_NTPase"/>
</dbReference>